<dbReference type="Pfam" id="PF02163">
    <property type="entry name" value="Peptidase_M50"/>
    <property type="match status" value="1"/>
</dbReference>
<name>A0A0L6W6U3_9FIRM</name>
<sequence>MLESFLHTVIYTILPAIVVFGMMIIFHELGHFLVAKLMGVQVFEFSIGFGPRIYRFVKGETFYTLRSLPLGGFVRMAGMDAEEDNREMEKRKELCAEKGVDFDFCVDPERSFNNKGALQRIAVIAAGPLMNFVLAVFLYAIMYAYIGLPVNVIKEVSPGKPAAAAGIKPGDKVVAVNNKPVRTWEGLVDVIHNSANKKVTLTVERDNRRQSFTVVPELDKTNKIGLIGIAPVIERPGILKSISLGTVHTYRVLALTFDFLGKMFAKQVPVELSGPVRITMELGKAAEMGIMPLIQLAGFLSIQIGLFNLFPIPALDGSRIIFLGIEGLRGRPVDPSKENFIHLVGLSLLLLLMVVITYKDILHIIG</sequence>
<dbReference type="Proteomes" id="UP000037175">
    <property type="component" value="Unassembled WGS sequence"/>
</dbReference>
<dbReference type="RefSeq" id="WP_083436702.1">
    <property type="nucleotide sequence ID" value="NZ_LGTE01000001.1"/>
</dbReference>
<evidence type="ECO:0000256" key="6">
    <source>
        <dbReference type="ARBA" id="ARBA00022801"/>
    </source>
</evidence>
<dbReference type="EC" id="3.4.24.-" evidence="11"/>
<evidence type="ECO:0000256" key="2">
    <source>
        <dbReference type="ARBA" id="ARBA00004141"/>
    </source>
</evidence>
<comment type="caution">
    <text evidence="13">The sequence shown here is derived from an EMBL/GenBank/DDBJ whole genome shotgun (WGS) entry which is preliminary data.</text>
</comment>
<keyword evidence="8 11" id="KW-1133">Transmembrane helix</keyword>
<dbReference type="PANTHER" id="PTHR42837:SF2">
    <property type="entry name" value="MEMBRANE METALLOPROTEASE ARASP2, CHLOROPLASTIC-RELATED"/>
    <property type="match status" value="1"/>
</dbReference>
<dbReference type="GO" id="GO:0016020">
    <property type="term" value="C:membrane"/>
    <property type="evidence" value="ECO:0007669"/>
    <property type="project" value="UniProtKB-SubCell"/>
</dbReference>
<keyword evidence="14" id="KW-1185">Reference proteome</keyword>
<dbReference type="InterPro" id="IPR004387">
    <property type="entry name" value="Pept_M50_Zn"/>
</dbReference>
<dbReference type="Gene3D" id="2.30.42.10">
    <property type="match status" value="1"/>
</dbReference>
<keyword evidence="4 13" id="KW-0645">Protease</keyword>
<evidence type="ECO:0000256" key="11">
    <source>
        <dbReference type="RuleBase" id="RU362031"/>
    </source>
</evidence>
<accession>A0A0L6W6U3</accession>
<evidence type="ECO:0000256" key="8">
    <source>
        <dbReference type="ARBA" id="ARBA00022989"/>
    </source>
</evidence>
<dbReference type="EMBL" id="LGTE01000001">
    <property type="protein sequence ID" value="KNZ71240.1"/>
    <property type="molecule type" value="Genomic_DNA"/>
</dbReference>
<feature type="transmembrane region" description="Helical" evidence="11">
    <location>
        <begin position="290"/>
        <end position="310"/>
    </location>
</feature>
<keyword evidence="10 11" id="KW-0472">Membrane</keyword>
<dbReference type="CDD" id="cd23081">
    <property type="entry name" value="cpPDZ_EcRseP-like"/>
    <property type="match status" value="1"/>
</dbReference>
<dbReference type="AlphaFoldDB" id="A0A0L6W6U3"/>
<dbReference type="GO" id="GO:0006508">
    <property type="term" value="P:proteolysis"/>
    <property type="evidence" value="ECO:0007669"/>
    <property type="project" value="UniProtKB-KW"/>
</dbReference>
<comment type="similarity">
    <text evidence="3 11">Belongs to the peptidase M50B family.</text>
</comment>
<dbReference type="Pfam" id="PF17820">
    <property type="entry name" value="PDZ_6"/>
    <property type="match status" value="1"/>
</dbReference>
<organism evidence="13 14">
    <name type="scientific">Thermincola ferriacetica</name>
    <dbReference type="NCBI Taxonomy" id="281456"/>
    <lineage>
        <taxon>Bacteria</taxon>
        <taxon>Bacillati</taxon>
        <taxon>Bacillota</taxon>
        <taxon>Clostridia</taxon>
        <taxon>Eubacteriales</taxon>
        <taxon>Thermincolaceae</taxon>
        <taxon>Thermincola</taxon>
    </lineage>
</organism>
<dbReference type="InterPro" id="IPR041489">
    <property type="entry name" value="PDZ_6"/>
</dbReference>
<evidence type="ECO:0000256" key="1">
    <source>
        <dbReference type="ARBA" id="ARBA00001947"/>
    </source>
</evidence>
<dbReference type="InterPro" id="IPR036034">
    <property type="entry name" value="PDZ_sf"/>
</dbReference>
<feature type="transmembrane region" description="Helical" evidence="11">
    <location>
        <begin position="121"/>
        <end position="146"/>
    </location>
</feature>
<protein>
    <recommendedName>
        <fullName evidence="11">Zinc metalloprotease</fullName>
        <ecNumber evidence="11">3.4.24.-</ecNumber>
    </recommendedName>
</protein>
<dbReference type="CDD" id="cd06163">
    <property type="entry name" value="S2P-M50_PDZ_RseP-like"/>
    <property type="match status" value="1"/>
</dbReference>
<feature type="transmembrane region" description="Helical" evidence="11">
    <location>
        <begin position="340"/>
        <end position="358"/>
    </location>
</feature>
<evidence type="ECO:0000313" key="14">
    <source>
        <dbReference type="Proteomes" id="UP000037175"/>
    </source>
</evidence>
<keyword evidence="7 11" id="KW-0862">Zinc</keyword>
<evidence type="ECO:0000256" key="4">
    <source>
        <dbReference type="ARBA" id="ARBA00022670"/>
    </source>
</evidence>
<dbReference type="InterPro" id="IPR008915">
    <property type="entry name" value="Peptidase_M50"/>
</dbReference>
<dbReference type="PROSITE" id="PS50106">
    <property type="entry name" value="PDZ"/>
    <property type="match status" value="1"/>
</dbReference>
<evidence type="ECO:0000313" key="13">
    <source>
        <dbReference type="EMBL" id="KNZ71240.1"/>
    </source>
</evidence>
<evidence type="ECO:0000256" key="10">
    <source>
        <dbReference type="ARBA" id="ARBA00023136"/>
    </source>
</evidence>
<gene>
    <name evidence="13" type="ORF">Tfer_0319</name>
</gene>
<dbReference type="SUPFAM" id="SSF50156">
    <property type="entry name" value="PDZ domain-like"/>
    <property type="match status" value="1"/>
</dbReference>
<dbReference type="SMART" id="SM00228">
    <property type="entry name" value="PDZ"/>
    <property type="match status" value="1"/>
</dbReference>
<dbReference type="PANTHER" id="PTHR42837">
    <property type="entry name" value="REGULATOR OF SIGMA-E PROTEASE RSEP"/>
    <property type="match status" value="1"/>
</dbReference>
<comment type="subcellular location">
    <subcellularLocation>
        <location evidence="2">Membrane</location>
        <topology evidence="2">Multi-pass membrane protein</topology>
    </subcellularLocation>
</comment>
<keyword evidence="5 11" id="KW-0812">Transmembrane</keyword>
<feature type="domain" description="PDZ" evidence="12">
    <location>
        <begin position="152"/>
        <end position="195"/>
    </location>
</feature>
<keyword evidence="11" id="KW-0479">Metal-binding</keyword>
<dbReference type="GO" id="GO:0046872">
    <property type="term" value="F:metal ion binding"/>
    <property type="evidence" value="ECO:0007669"/>
    <property type="project" value="UniProtKB-KW"/>
</dbReference>
<comment type="cofactor">
    <cofactor evidence="1 11">
        <name>Zn(2+)</name>
        <dbReference type="ChEBI" id="CHEBI:29105"/>
    </cofactor>
</comment>
<dbReference type="InterPro" id="IPR001478">
    <property type="entry name" value="PDZ"/>
</dbReference>
<feature type="transmembrane region" description="Helical" evidence="11">
    <location>
        <begin position="6"/>
        <end position="26"/>
    </location>
</feature>
<keyword evidence="6 11" id="KW-0378">Hydrolase</keyword>
<proteinExistence type="inferred from homology"/>
<dbReference type="GO" id="GO:0004222">
    <property type="term" value="F:metalloendopeptidase activity"/>
    <property type="evidence" value="ECO:0007669"/>
    <property type="project" value="InterPro"/>
</dbReference>
<evidence type="ECO:0000256" key="7">
    <source>
        <dbReference type="ARBA" id="ARBA00022833"/>
    </source>
</evidence>
<feature type="transmembrane region" description="Helical" evidence="11">
    <location>
        <begin position="33"/>
        <end position="54"/>
    </location>
</feature>
<dbReference type="NCBIfam" id="TIGR00054">
    <property type="entry name" value="RIP metalloprotease RseP"/>
    <property type="match status" value="1"/>
</dbReference>
<dbReference type="PATRIC" id="fig|281456.6.peg.335"/>
<evidence type="ECO:0000259" key="12">
    <source>
        <dbReference type="PROSITE" id="PS50106"/>
    </source>
</evidence>
<evidence type="ECO:0000256" key="3">
    <source>
        <dbReference type="ARBA" id="ARBA00007931"/>
    </source>
</evidence>
<evidence type="ECO:0000256" key="9">
    <source>
        <dbReference type="ARBA" id="ARBA00023049"/>
    </source>
</evidence>
<reference evidence="14" key="1">
    <citation type="submission" date="2015-07" db="EMBL/GenBank/DDBJ databases">
        <title>Complete Genome of Thermincola ferriacetica strain Z-0001T.</title>
        <authorList>
            <person name="Lusk B."/>
            <person name="Badalamenti J.P."/>
            <person name="Parameswaran P."/>
            <person name="Bond D.R."/>
            <person name="Torres C.I."/>
        </authorList>
    </citation>
    <scope>NUCLEOTIDE SEQUENCE [LARGE SCALE GENOMIC DNA]</scope>
    <source>
        <strain evidence="14">Z-0001</strain>
    </source>
</reference>
<keyword evidence="9 11" id="KW-0482">Metalloprotease</keyword>
<evidence type="ECO:0000256" key="5">
    <source>
        <dbReference type="ARBA" id="ARBA00022692"/>
    </source>
</evidence>